<gene>
    <name evidence="3" type="ORF">BDQ12DRAFT_772956</name>
</gene>
<dbReference type="Proteomes" id="UP000308652">
    <property type="component" value="Unassembled WGS sequence"/>
</dbReference>
<dbReference type="EMBL" id="ML213670">
    <property type="protein sequence ID" value="TFK32579.1"/>
    <property type="molecule type" value="Genomic_DNA"/>
</dbReference>
<dbReference type="InterPro" id="IPR045340">
    <property type="entry name" value="DUF6533"/>
</dbReference>
<organism evidence="3 4">
    <name type="scientific">Crucibulum laeve</name>
    <dbReference type="NCBI Taxonomy" id="68775"/>
    <lineage>
        <taxon>Eukaryota</taxon>
        <taxon>Fungi</taxon>
        <taxon>Dikarya</taxon>
        <taxon>Basidiomycota</taxon>
        <taxon>Agaricomycotina</taxon>
        <taxon>Agaricomycetes</taxon>
        <taxon>Agaricomycetidae</taxon>
        <taxon>Agaricales</taxon>
        <taxon>Agaricineae</taxon>
        <taxon>Nidulariaceae</taxon>
        <taxon>Crucibulum</taxon>
    </lineage>
</organism>
<feature type="transmembrane region" description="Helical" evidence="1">
    <location>
        <begin position="51"/>
        <end position="70"/>
    </location>
</feature>
<keyword evidence="1" id="KW-0472">Membrane</keyword>
<sequence>MEVKYIWKGRFRASNILYVFCRYAMVANILYLLAIINRLGGTKVSYSCDTAYQVSSALSVVVVLGARTYAIFGRNHLILLIFGPLELMVLILAAVRESPRLIVNAHHHFSASRSLLYTVVKLLSIFTVIFEILSTIFTTFRTVQAMRVAGNWKLQQNTLSFLILQQELTHYLYSAVTGFNTAVLILNFASSFFSKLLNALTVPLSGVMTARFLLHLREWEDKKNAHYSAAQKSTQSMAFATSARQNTNGARSMFDDFGEDPVREVRNNRADIIT</sequence>
<feature type="domain" description="DUF6533" evidence="2">
    <location>
        <begin position="2"/>
        <end position="26"/>
    </location>
</feature>
<dbReference type="OrthoDB" id="3267855at2759"/>
<name>A0A5C3LHK6_9AGAR</name>
<keyword evidence="1" id="KW-0812">Transmembrane</keyword>
<feature type="transmembrane region" description="Helical" evidence="1">
    <location>
        <begin position="77"/>
        <end position="95"/>
    </location>
</feature>
<evidence type="ECO:0000313" key="3">
    <source>
        <dbReference type="EMBL" id="TFK32579.1"/>
    </source>
</evidence>
<evidence type="ECO:0000259" key="2">
    <source>
        <dbReference type="Pfam" id="PF20151"/>
    </source>
</evidence>
<keyword evidence="1" id="KW-1133">Transmembrane helix</keyword>
<evidence type="ECO:0000313" key="4">
    <source>
        <dbReference type="Proteomes" id="UP000308652"/>
    </source>
</evidence>
<dbReference type="AlphaFoldDB" id="A0A5C3LHK6"/>
<accession>A0A5C3LHK6</accession>
<evidence type="ECO:0000256" key="1">
    <source>
        <dbReference type="SAM" id="Phobius"/>
    </source>
</evidence>
<reference evidence="3 4" key="1">
    <citation type="journal article" date="2019" name="Nat. Ecol. Evol.">
        <title>Megaphylogeny resolves global patterns of mushroom evolution.</title>
        <authorList>
            <person name="Varga T."/>
            <person name="Krizsan K."/>
            <person name="Foldi C."/>
            <person name="Dima B."/>
            <person name="Sanchez-Garcia M."/>
            <person name="Sanchez-Ramirez S."/>
            <person name="Szollosi G.J."/>
            <person name="Szarkandi J.G."/>
            <person name="Papp V."/>
            <person name="Albert L."/>
            <person name="Andreopoulos W."/>
            <person name="Angelini C."/>
            <person name="Antonin V."/>
            <person name="Barry K.W."/>
            <person name="Bougher N.L."/>
            <person name="Buchanan P."/>
            <person name="Buyck B."/>
            <person name="Bense V."/>
            <person name="Catcheside P."/>
            <person name="Chovatia M."/>
            <person name="Cooper J."/>
            <person name="Damon W."/>
            <person name="Desjardin D."/>
            <person name="Finy P."/>
            <person name="Geml J."/>
            <person name="Haridas S."/>
            <person name="Hughes K."/>
            <person name="Justo A."/>
            <person name="Karasinski D."/>
            <person name="Kautmanova I."/>
            <person name="Kiss B."/>
            <person name="Kocsube S."/>
            <person name="Kotiranta H."/>
            <person name="LaButti K.M."/>
            <person name="Lechner B.E."/>
            <person name="Liimatainen K."/>
            <person name="Lipzen A."/>
            <person name="Lukacs Z."/>
            <person name="Mihaltcheva S."/>
            <person name="Morgado L.N."/>
            <person name="Niskanen T."/>
            <person name="Noordeloos M.E."/>
            <person name="Ohm R.A."/>
            <person name="Ortiz-Santana B."/>
            <person name="Ovrebo C."/>
            <person name="Racz N."/>
            <person name="Riley R."/>
            <person name="Savchenko A."/>
            <person name="Shiryaev A."/>
            <person name="Soop K."/>
            <person name="Spirin V."/>
            <person name="Szebenyi C."/>
            <person name="Tomsovsky M."/>
            <person name="Tulloss R.E."/>
            <person name="Uehling J."/>
            <person name="Grigoriev I.V."/>
            <person name="Vagvolgyi C."/>
            <person name="Papp T."/>
            <person name="Martin F.M."/>
            <person name="Miettinen O."/>
            <person name="Hibbett D.S."/>
            <person name="Nagy L.G."/>
        </authorList>
    </citation>
    <scope>NUCLEOTIDE SEQUENCE [LARGE SCALE GENOMIC DNA]</scope>
    <source>
        <strain evidence="3 4">CBS 166.37</strain>
    </source>
</reference>
<feature type="transmembrane region" description="Helical" evidence="1">
    <location>
        <begin position="115"/>
        <end position="137"/>
    </location>
</feature>
<dbReference type="Pfam" id="PF20151">
    <property type="entry name" value="DUF6533"/>
    <property type="match status" value="1"/>
</dbReference>
<feature type="transmembrane region" description="Helical" evidence="1">
    <location>
        <begin position="20"/>
        <end position="39"/>
    </location>
</feature>
<keyword evidence="4" id="KW-1185">Reference proteome</keyword>
<feature type="transmembrane region" description="Helical" evidence="1">
    <location>
        <begin position="171"/>
        <end position="190"/>
    </location>
</feature>
<proteinExistence type="predicted"/>
<protein>
    <recommendedName>
        <fullName evidence="2">DUF6533 domain-containing protein</fullName>
    </recommendedName>
</protein>